<evidence type="ECO:0000313" key="2">
    <source>
        <dbReference type="EMBL" id="GLS65157.1"/>
    </source>
</evidence>
<organism evidence="1 3">
    <name type="scientific">Methylobacterium oxalidis</name>
    <dbReference type="NCBI Taxonomy" id="944322"/>
    <lineage>
        <taxon>Bacteria</taxon>
        <taxon>Pseudomonadati</taxon>
        <taxon>Pseudomonadota</taxon>
        <taxon>Alphaproteobacteria</taxon>
        <taxon>Hyphomicrobiales</taxon>
        <taxon>Methylobacteriaceae</taxon>
        <taxon>Methylobacterium</taxon>
    </lineage>
</organism>
<evidence type="ECO:0000313" key="4">
    <source>
        <dbReference type="Proteomes" id="UP001156856"/>
    </source>
</evidence>
<sequence>MSNLQPPASLAADLGDAPVLHVAHDPDTGLPWPDPTVPEPEFVSLAQFIFEAAADATDGCLVEPDGICRHGHPSWLLRLGVI</sequence>
<dbReference type="AlphaFoldDB" id="A0A512J848"/>
<reference evidence="2" key="4">
    <citation type="submission" date="2023-01" db="EMBL/GenBank/DDBJ databases">
        <title>Draft genome sequence of Methylobacterium oxalidis strain NBRC 107715.</title>
        <authorList>
            <person name="Sun Q."/>
            <person name="Mori K."/>
        </authorList>
    </citation>
    <scope>NUCLEOTIDE SEQUENCE</scope>
    <source>
        <strain evidence="2">NBRC 107715</strain>
    </source>
</reference>
<keyword evidence="4" id="KW-1185">Reference proteome</keyword>
<evidence type="ECO:0000313" key="3">
    <source>
        <dbReference type="Proteomes" id="UP000321960"/>
    </source>
</evidence>
<dbReference type="EMBL" id="BJZU01000092">
    <property type="protein sequence ID" value="GEP06138.1"/>
    <property type="molecule type" value="Genomic_DNA"/>
</dbReference>
<gene>
    <name evidence="2" type="ORF">GCM10007888_35390</name>
    <name evidence="1" type="ORF">MOX02_41760</name>
</gene>
<protein>
    <submittedName>
        <fullName evidence="1">Uncharacterized protein</fullName>
    </submittedName>
</protein>
<name>A0A512J848_9HYPH</name>
<comment type="caution">
    <text evidence="1">The sequence shown here is derived from an EMBL/GenBank/DDBJ whole genome shotgun (WGS) entry which is preliminary data.</text>
</comment>
<dbReference type="OrthoDB" id="121853at2"/>
<reference evidence="2" key="1">
    <citation type="journal article" date="2014" name="Int. J. Syst. Evol. Microbiol.">
        <title>Complete genome of a new Firmicutes species belonging to the dominant human colonic microbiota ('Ruminococcus bicirculans') reveals two chromosomes and a selective capacity to utilize plant glucans.</title>
        <authorList>
            <consortium name="NISC Comparative Sequencing Program"/>
            <person name="Wegmann U."/>
            <person name="Louis P."/>
            <person name="Goesmann A."/>
            <person name="Henrissat B."/>
            <person name="Duncan S.H."/>
            <person name="Flint H.J."/>
        </authorList>
    </citation>
    <scope>NUCLEOTIDE SEQUENCE</scope>
    <source>
        <strain evidence="2">NBRC 107715</strain>
    </source>
</reference>
<dbReference type="Proteomes" id="UP001156856">
    <property type="component" value="Unassembled WGS sequence"/>
</dbReference>
<reference evidence="1 3" key="3">
    <citation type="submission" date="2019-07" db="EMBL/GenBank/DDBJ databases">
        <title>Whole genome shotgun sequence of Methylobacterium oxalidis NBRC 107715.</title>
        <authorList>
            <person name="Hosoyama A."/>
            <person name="Uohara A."/>
            <person name="Ohji S."/>
            <person name="Ichikawa N."/>
        </authorList>
    </citation>
    <scope>NUCLEOTIDE SEQUENCE [LARGE SCALE GENOMIC DNA]</scope>
    <source>
        <strain evidence="1 3">NBRC 107715</strain>
    </source>
</reference>
<accession>A0A512J848</accession>
<reference evidence="4" key="2">
    <citation type="journal article" date="2019" name="Int. J. Syst. Evol. Microbiol.">
        <title>The Global Catalogue of Microorganisms (GCM) 10K type strain sequencing project: providing services to taxonomists for standard genome sequencing and annotation.</title>
        <authorList>
            <consortium name="The Broad Institute Genomics Platform"/>
            <consortium name="The Broad Institute Genome Sequencing Center for Infectious Disease"/>
            <person name="Wu L."/>
            <person name="Ma J."/>
        </authorList>
    </citation>
    <scope>NUCLEOTIDE SEQUENCE [LARGE SCALE GENOMIC DNA]</scope>
    <source>
        <strain evidence="4">NBRC 107715</strain>
    </source>
</reference>
<evidence type="ECO:0000313" key="1">
    <source>
        <dbReference type="EMBL" id="GEP06138.1"/>
    </source>
</evidence>
<dbReference type="RefSeq" id="WP_147027670.1">
    <property type="nucleotide sequence ID" value="NZ_BJZU01000092.1"/>
</dbReference>
<dbReference type="EMBL" id="BSPK01000064">
    <property type="protein sequence ID" value="GLS65157.1"/>
    <property type="molecule type" value="Genomic_DNA"/>
</dbReference>
<proteinExistence type="predicted"/>
<dbReference type="Proteomes" id="UP000321960">
    <property type="component" value="Unassembled WGS sequence"/>
</dbReference>